<dbReference type="InterPro" id="IPR036271">
    <property type="entry name" value="Tet_transcr_reg_TetR-rel_C_sf"/>
</dbReference>
<evidence type="ECO:0000256" key="3">
    <source>
        <dbReference type="ARBA" id="ARBA00023163"/>
    </source>
</evidence>
<dbReference type="RefSeq" id="WP_380687708.1">
    <property type="nucleotide sequence ID" value="NZ_JBHRSS010000003.1"/>
</dbReference>
<protein>
    <submittedName>
        <fullName evidence="6">TetR/AcrR family transcriptional regulator</fullName>
    </submittedName>
</protein>
<evidence type="ECO:0000313" key="6">
    <source>
        <dbReference type="EMBL" id="MFC3103562.1"/>
    </source>
</evidence>
<evidence type="ECO:0000256" key="1">
    <source>
        <dbReference type="ARBA" id="ARBA00023015"/>
    </source>
</evidence>
<organism evidence="6 7">
    <name type="scientific">Salinisphaera aquimarina</name>
    <dbReference type="NCBI Taxonomy" id="2094031"/>
    <lineage>
        <taxon>Bacteria</taxon>
        <taxon>Pseudomonadati</taxon>
        <taxon>Pseudomonadota</taxon>
        <taxon>Gammaproteobacteria</taxon>
        <taxon>Salinisphaerales</taxon>
        <taxon>Salinisphaeraceae</taxon>
        <taxon>Salinisphaera</taxon>
    </lineage>
</organism>
<dbReference type="PANTHER" id="PTHR30055">
    <property type="entry name" value="HTH-TYPE TRANSCRIPTIONAL REGULATOR RUTR"/>
    <property type="match status" value="1"/>
</dbReference>
<comment type="caution">
    <text evidence="6">The sequence shown here is derived from an EMBL/GenBank/DDBJ whole genome shotgun (WGS) entry which is preliminary data.</text>
</comment>
<keyword evidence="1" id="KW-0805">Transcription regulation</keyword>
<name>A0ABV7EPE9_9GAMM</name>
<dbReference type="InterPro" id="IPR009057">
    <property type="entry name" value="Homeodomain-like_sf"/>
</dbReference>
<dbReference type="PROSITE" id="PS50977">
    <property type="entry name" value="HTH_TETR_2"/>
    <property type="match status" value="1"/>
</dbReference>
<accession>A0ABV7EPE9</accession>
<dbReference type="Pfam" id="PF00440">
    <property type="entry name" value="TetR_N"/>
    <property type="match status" value="1"/>
</dbReference>
<dbReference type="Gene3D" id="1.10.10.60">
    <property type="entry name" value="Homeodomain-like"/>
    <property type="match status" value="1"/>
</dbReference>
<dbReference type="SUPFAM" id="SSF48498">
    <property type="entry name" value="Tetracyclin repressor-like, C-terminal domain"/>
    <property type="match status" value="1"/>
</dbReference>
<evidence type="ECO:0000256" key="4">
    <source>
        <dbReference type="PROSITE-ProRule" id="PRU00335"/>
    </source>
</evidence>
<reference evidence="7" key="1">
    <citation type="journal article" date="2019" name="Int. J. Syst. Evol. Microbiol.">
        <title>The Global Catalogue of Microorganisms (GCM) 10K type strain sequencing project: providing services to taxonomists for standard genome sequencing and annotation.</title>
        <authorList>
            <consortium name="The Broad Institute Genomics Platform"/>
            <consortium name="The Broad Institute Genome Sequencing Center for Infectious Disease"/>
            <person name="Wu L."/>
            <person name="Ma J."/>
        </authorList>
    </citation>
    <scope>NUCLEOTIDE SEQUENCE [LARGE SCALE GENOMIC DNA]</scope>
    <source>
        <strain evidence="7">KCTC 52640</strain>
    </source>
</reference>
<gene>
    <name evidence="6" type="ORF">ACFOSU_06625</name>
</gene>
<dbReference type="Gene3D" id="1.10.357.10">
    <property type="entry name" value="Tetracycline Repressor, domain 2"/>
    <property type="match status" value="1"/>
</dbReference>
<sequence length="198" mass="22420">MTDVETLPTPARIRAVALDLFARQGYEGTTLAQIAAAVGIRKPSLYNHIDSKQALFLALVDTVENTFFTVHDASLSAHVDEGIEKRLRALVQDLSGFIFTAAQGAFYKRCLLFPPEPLAAEIRAINARSEARIDADLRTLFEQGVREQCWRDLDERTFVDAFYCLMDGLYSERFIYSRAEYERRLGSAWRVFWVGISG</sequence>
<feature type="domain" description="HTH tetR-type" evidence="5">
    <location>
        <begin position="7"/>
        <end position="67"/>
    </location>
</feature>
<dbReference type="Proteomes" id="UP001595462">
    <property type="component" value="Unassembled WGS sequence"/>
</dbReference>
<feature type="DNA-binding region" description="H-T-H motif" evidence="4">
    <location>
        <begin position="30"/>
        <end position="49"/>
    </location>
</feature>
<dbReference type="EMBL" id="JBHRSS010000003">
    <property type="protein sequence ID" value="MFC3103562.1"/>
    <property type="molecule type" value="Genomic_DNA"/>
</dbReference>
<dbReference type="PRINTS" id="PR00455">
    <property type="entry name" value="HTHTETR"/>
</dbReference>
<dbReference type="InterPro" id="IPR050109">
    <property type="entry name" value="HTH-type_TetR-like_transc_reg"/>
</dbReference>
<evidence type="ECO:0000256" key="2">
    <source>
        <dbReference type="ARBA" id="ARBA00023125"/>
    </source>
</evidence>
<dbReference type="SUPFAM" id="SSF46689">
    <property type="entry name" value="Homeodomain-like"/>
    <property type="match status" value="1"/>
</dbReference>
<dbReference type="InterPro" id="IPR001647">
    <property type="entry name" value="HTH_TetR"/>
</dbReference>
<evidence type="ECO:0000313" key="7">
    <source>
        <dbReference type="Proteomes" id="UP001595462"/>
    </source>
</evidence>
<keyword evidence="7" id="KW-1185">Reference proteome</keyword>
<evidence type="ECO:0000259" key="5">
    <source>
        <dbReference type="PROSITE" id="PS50977"/>
    </source>
</evidence>
<keyword evidence="2 4" id="KW-0238">DNA-binding</keyword>
<proteinExistence type="predicted"/>
<keyword evidence="3" id="KW-0804">Transcription</keyword>
<dbReference type="PANTHER" id="PTHR30055:SF238">
    <property type="entry name" value="MYCOFACTOCIN BIOSYNTHESIS TRANSCRIPTIONAL REGULATOR MFTR-RELATED"/>
    <property type="match status" value="1"/>
</dbReference>